<dbReference type="SUPFAM" id="SSF54001">
    <property type="entry name" value="Cysteine proteinases"/>
    <property type="match status" value="1"/>
</dbReference>
<dbReference type="PROSITE" id="PS00639">
    <property type="entry name" value="THIOL_PROTEASE_HIS"/>
    <property type="match status" value="1"/>
</dbReference>
<keyword evidence="6" id="KW-1015">Disulfide bond</keyword>
<keyword evidence="2" id="KW-0645">Protease</keyword>
<evidence type="ECO:0000256" key="3">
    <source>
        <dbReference type="ARBA" id="ARBA00022801"/>
    </source>
</evidence>
<dbReference type="WBParaSite" id="MBELARI_LOCUS16978">
    <property type="protein sequence ID" value="MBELARI_LOCUS16978"/>
    <property type="gene ID" value="MBELARI_LOCUS16978"/>
</dbReference>
<evidence type="ECO:0000313" key="10">
    <source>
        <dbReference type="WBParaSite" id="MBELARI_LOCUS16978"/>
    </source>
</evidence>
<dbReference type="SMART" id="SM00848">
    <property type="entry name" value="Inhibitor_I29"/>
    <property type="match status" value="1"/>
</dbReference>
<dbReference type="InterPro" id="IPR013201">
    <property type="entry name" value="Prot_inhib_I29"/>
</dbReference>
<keyword evidence="4" id="KW-0788">Thiol protease</keyword>
<keyword evidence="3" id="KW-0378">Hydrolase</keyword>
<name>A0AAF3ET24_9BILA</name>
<dbReference type="InterPro" id="IPR039417">
    <property type="entry name" value="Peptidase_C1A_papain-like"/>
</dbReference>
<dbReference type="PRINTS" id="PR00705">
    <property type="entry name" value="PAPAIN"/>
</dbReference>
<feature type="domain" description="Peptidase C1A papain C-terminal" evidence="7">
    <location>
        <begin position="119"/>
        <end position="330"/>
    </location>
</feature>
<dbReference type="Pfam" id="PF08246">
    <property type="entry name" value="Inhibitor_I29"/>
    <property type="match status" value="1"/>
</dbReference>
<evidence type="ECO:0000259" key="8">
    <source>
        <dbReference type="SMART" id="SM00848"/>
    </source>
</evidence>
<dbReference type="AlphaFoldDB" id="A0AAF3ET24"/>
<dbReference type="InterPro" id="IPR013128">
    <property type="entry name" value="Peptidase_C1A"/>
</dbReference>
<dbReference type="InterPro" id="IPR025660">
    <property type="entry name" value="Pept_his_AS"/>
</dbReference>
<dbReference type="GO" id="GO:0008234">
    <property type="term" value="F:cysteine-type peptidase activity"/>
    <property type="evidence" value="ECO:0007669"/>
    <property type="project" value="UniProtKB-KW"/>
</dbReference>
<reference evidence="10" key="1">
    <citation type="submission" date="2024-02" db="UniProtKB">
        <authorList>
            <consortium name="WormBaseParasite"/>
        </authorList>
    </citation>
    <scope>IDENTIFICATION</scope>
</reference>
<accession>A0AAF3ET24</accession>
<dbReference type="PROSITE" id="PS00139">
    <property type="entry name" value="THIOL_PROTEASE_CYS"/>
    <property type="match status" value="1"/>
</dbReference>
<evidence type="ECO:0000256" key="2">
    <source>
        <dbReference type="ARBA" id="ARBA00022670"/>
    </source>
</evidence>
<feature type="domain" description="Cathepsin propeptide inhibitor" evidence="8">
    <location>
        <begin position="30"/>
        <end position="86"/>
    </location>
</feature>
<keyword evidence="5" id="KW-0865">Zymogen</keyword>
<dbReference type="GO" id="GO:0006508">
    <property type="term" value="P:proteolysis"/>
    <property type="evidence" value="ECO:0007669"/>
    <property type="project" value="UniProtKB-KW"/>
</dbReference>
<dbReference type="Pfam" id="PF00112">
    <property type="entry name" value="Peptidase_C1"/>
    <property type="match status" value="1"/>
</dbReference>
<dbReference type="PANTHER" id="PTHR12411">
    <property type="entry name" value="CYSTEINE PROTEASE FAMILY C1-RELATED"/>
    <property type="match status" value="1"/>
</dbReference>
<dbReference type="PROSITE" id="PS00640">
    <property type="entry name" value="THIOL_PROTEASE_ASN"/>
    <property type="match status" value="1"/>
</dbReference>
<proteinExistence type="inferred from homology"/>
<organism evidence="9 10">
    <name type="scientific">Mesorhabditis belari</name>
    <dbReference type="NCBI Taxonomy" id="2138241"/>
    <lineage>
        <taxon>Eukaryota</taxon>
        <taxon>Metazoa</taxon>
        <taxon>Ecdysozoa</taxon>
        <taxon>Nematoda</taxon>
        <taxon>Chromadorea</taxon>
        <taxon>Rhabditida</taxon>
        <taxon>Rhabditina</taxon>
        <taxon>Rhabditomorpha</taxon>
        <taxon>Rhabditoidea</taxon>
        <taxon>Rhabditidae</taxon>
        <taxon>Mesorhabditinae</taxon>
        <taxon>Mesorhabditis</taxon>
    </lineage>
</organism>
<sequence length="343" mass="39085">MAILVVSLKFKPSDKMAIRKLINQADADKFEEFASKWSKNYKNLDEMKRKARNWKKNMKIIDEENKKNRGYKLGENIFTDMDDDEKAKYVMDIQSAQDSNAALDRVARRAKRGVIQTYATARADWRGKFMPAVRNQKSCGSCYAFAAINAIEVQWNSIPNNTFSEFSEQQIVDCSTGNRGCNGGWPHSVMDYSYSAGNVPQDAYPYTAVAGECQNLTGQKIVSNWFRLSSIQDMEYYLTNVGPLTFSMWVPRSIYLYRSGIFYPPLLECKPSYAVGAHAMTIVGFGTDPNDEQYWIVRNSWGANWGEGGYLRMPKGFDLCGMEGMYEWGVYVPWVYGQSAQQP</sequence>
<evidence type="ECO:0000256" key="5">
    <source>
        <dbReference type="ARBA" id="ARBA00023145"/>
    </source>
</evidence>
<evidence type="ECO:0000256" key="6">
    <source>
        <dbReference type="ARBA" id="ARBA00023157"/>
    </source>
</evidence>
<evidence type="ECO:0000256" key="4">
    <source>
        <dbReference type="ARBA" id="ARBA00022807"/>
    </source>
</evidence>
<comment type="similarity">
    <text evidence="1">Belongs to the peptidase C1 family.</text>
</comment>
<dbReference type="SMART" id="SM00645">
    <property type="entry name" value="Pept_C1"/>
    <property type="match status" value="1"/>
</dbReference>
<keyword evidence="9" id="KW-1185">Reference proteome</keyword>
<dbReference type="InterPro" id="IPR000668">
    <property type="entry name" value="Peptidase_C1A_C"/>
</dbReference>
<dbReference type="InterPro" id="IPR038765">
    <property type="entry name" value="Papain-like_cys_pep_sf"/>
</dbReference>
<dbReference type="CDD" id="cd02248">
    <property type="entry name" value="Peptidase_C1A"/>
    <property type="match status" value="1"/>
</dbReference>
<evidence type="ECO:0000313" key="9">
    <source>
        <dbReference type="Proteomes" id="UP000887575"/>
    </source>
</evidence>
<protein>
    <submittedName>
        <fullName evidence="10">Uncharacterized protein</fullName>
    </submittedName>
</protein>
<dbReference type="Proteomes" id="UP000887575">
    <property type="component" value="Unassembled WGS sequence"/>
</dbReference>
<evidence type="ECO:0000256" key="1">
    <source>
        <dbReference type="ARBA" id="ARBA00008455"/>
    </source>
</evidence>
<dbReference type="Gene3D" id="3.90.70.10">
    <property type="entry name" value="Cysteine proteinases"/>
    <property type="match status" value="1"/>
</dbReference>
<dbReference type="InterPro" id="IPR025661">
    <property type="entry name" value="Pept_asp_AS"/>
</dbReference>
<evidence type="ECO:0000259" key="7">
    <source>
        <dbReference type="SMART" id="SM00645"/>
    </source>
</evidence>
<dbReference type="InterPro" id="IPR000169">
    <property type="entry name" value="Pept_cys_AS"/>
</dbReference>